<keyword evidence="6" id="KW-0175">Coiled coil</keyword>
<evidence type="ECO:0000256" key="1">
    <source>
        <dbReference type="ARBA" id="ARBA00009768"/>
    </source>
</evidence>
<dbReference type="AlphaFoldDB" id="A0A8H7CRF5"/>
<dbReference type="PROSITE" id="PS50082">
    <property type="entry name" value="WD_REPEATS_2"/>
    <property type="match status" value="4"/>
</dbReference>
<reference evidence="8" key="1">
    <citation type="submission" date="2020-05" db="EMBL/GenBank/DDBJ databases">
        <title>Mycena genomes resolve the evolution of fungal bioluminescence.</title>
        <authorList>
            <person name="Tsai I.J."/>
        </authorList>
    </citation>
    <scope>NUCLEOTIDE SEQUENCE</scope>
    <source>
        <strain evidence="8">CCC161011</strain>
    </source>
</reference>
<evidence type="ECO:0000256" key="4">
    <source>
        <dbReference type="ARBA" id="ARBA00023224"/>
    </source>
</evidence>
<feature type="coiled-coil region" evidence="6">
    <location>
        <begin position="831"/>
        <end position="981"/>
    </location>
</feature>
<feature type="compositionally biased region" description="Pro residues" evidence="7">
    <location>
        <begin position="445"/>
        <end position="462"/>
    </location>
</feature>
<comment type="similarity">
    <text evidence="1">Belongs to the WD repeat G protein beta family.</text>
</comment>
<evidence type="ECO:0000256" key="3">
    <source>
        <dbReference type="ARBA" id="ARBA00022737"/>
    </source>
</evidence>
<proteinExistence type="inferred from homology"/>
<dbReference type="SUPFAM" id="SSF50978">
    <property type="entry name" value="WD40 repeat-like"/>
    <property type="match status" value="1"/>
</dbReference>
<keyword evidence="3" id="KW-0677">Repeat</keyword>
<dbReference type="InterPro" id="IPR015943">
    <property type="entry name" value="WD40/YVTN_repeat-like_dom_sf"/>
</dbReference>
<feature type="repeat" description="WD" evidence="5">
    <location>
        <begin position="149"/>
        <end position="189"/>
    </location>
</feature>
<evidence type="ECO:0000256" key="5">
    <source>
        <dbReference type="PROSITE-ProRule" id="PRU00221"/>
    </source>
</evidence>
<dbReference type="InterPro" id="IPR001632">
    <property type="entry name" value="WD40_G-protein_beta-like"/>
</dbReference>
<dbReference type="OrthoDB" id="10255630at2759"/>
<dbReference type="Gene3D" id="2.130.10.10">
    <property type="entry name" value="YVTN repeat-like/Quinoprotein amine dehydrogenase"/>
    <property type="match status" value="1"/>
</dbReference>
<keyword evidence="9" id="KW-1185">Reference proteome</keyword>
<dbReference type="SMART" id="SM00320">
    <property type="entry name" value="WD40"/>
    <property type="match status" value="6"/>
</dbReference>
<dbReference type="Gene3D" id="1.10.287.2610">
    <property type="match status" value="1"/>
</dbReference>
<sequence length="1183" mass="131253">MSQNQGDIQERIAAARREAESLKEKIRTKKESSADTSRIARNGRRGGSPPRIVMKPRRALRGHLAKIYAMHWAADRRHLVSASQDGKLIVWDAYTTNKVHAIPLRSSWVMTCAYSPSGNFVACGGLDNICSIYNLNSKEGSGVKGARELSAHSGYLSCCRFINDRQIVTSSGDMTCMLWDIEAGVRVVEFSDHTGDVMSLSLGPNQNVFVSGACDATAKLWDIRSGRATQTFTGHESDINAVQFFPNGDAFATGSDDASCRLFDIRADRELNTFTHDNILCGITSVAFSISGRILFGGYDDWTCNVWDTLKGERVGVLTGHENRVSCLGVSIDVRAFPMADDDERAAKAARAKAMLKKRQQKKAATGAVPSDAASPISPPPSRAFTPAPAEPVEEEKHDLGDVFDVSKDDPGATSWLSSLTRVPTPPPPAAPIPEKSPQPQNNPITPPPPKRTSLTSPPPPSGKEAALQKQLAALQAENEALTANVARLKPFESQTQQAEARLHESRASVQVLEDLVQRLQAENETLQQNQQQTISLLVSEKASLASELERLEGVENLARTTEALLEEERRAAKDLDEHVRRLRSEASEATVRIQQSESKEKELAEKCREQERELQLANASIHESKKEAEKHQRAVRELREQIQSDDRLERAENSLKNTQNRADELEFQLSKLKQAHSTLKTERDEFDAQLRTLRESEEQWKTKHSSLQEEHSTVQEHLASATSEKDALSQEKSSLQSEVTTAQKAFTQLNEKLLQVTSELAAAGRQLQTTQNELKAANRRAEDAEKTQKDLQAEGTTLMRSLDEMRPKIVELTGVKLELGEKVDALEHTLRIRDNQIGQLEGDLDELRDQKEQADQRLQEVLDQREKDRSLAQASSGELQKAYADLREELDLSNDSVRSLEAERANHRQESAKRLEEIERLTATSNAQLDELSALRQEIAERRTDQDEEQDFLVRAQNEIESLRADLTAKDEEIERLREAVSSPTKDEPHSLDHELLSSLRQQHALDLSAAQSQVRALENSVFDAEAKSHALRKQVSALEDQLAQARGAAAHRALSPSLPSTSRPASRAASVRTNLGSGAPPLARSVFDQNLTPETRHKRKVSLSMLKARIDSEVAAHAMAHQHNSRPPSRALSPVQSVDGTEVERPTSPPARAPASFHRPQFLDDSHVFWCHSCRGDLVIL</sequence>
<feature type="repeat" description="WD" evidence="5">
    <location>
        <begin position="232"/>
        <end position="273"/>
    </location>
</feature>
<feature type="region of interest" description="Disordered" evidence="7">
    <location>
        <begin position="1"/>
        <end position="53"/>
    </location>
</feature>
<feature type="region of interest" description="Disordered" evidence="7">
    <location>
        <begin position="586"/>
        <end position="605"/>
    </location>
</feature>
<dbReference type="EMBL" id="JACAZI010000012">
    <property type="protein sequence ID" value="KAF7347455.1"/>
    <property type="molecule type" value="Genomic_DNA"/>
</dbReference>
<feature type="repeat" description="WD" evidence="5">
    <location>
        <begin position="190"/>
        <end position="231"/>
    </location>
</feature>
<keyword evidence="2 5" id="KW-0853">WD repeat</keyword>
<dbReference type="PRINTS" id="PR00320">
    <property type="entry name" value="GPROTEINBRPT"/>
</dbReference>
<dbReference type="CDD" id="cd00200">
    <property type="entry name" value="WD40"/>
    <property type="match status" value="1"/>
</dbReference>
<evidence type="ECO:0000256" key="6">
    <source>
        <dbReference type="SAM" id="Coils"/>
    </source>
</evidence>
<gene>
    <name evidence="8" type="ORF">MVEN_01501500</name>
</gene>
<feature type="compositionally biased region" description="Pro residues" evidence="7">
    <location>
        <begin position="424"/>
        <end position="437"/>
    </location>
</feature>
<feature type="coiled-coil region" evidence="6">
    <location>
        <begin position="1009"/>
        <end position="1050"/>
    </location>
</feature>
<evidence type="ECO:0000313" key="9">
    <source>
        <dbReference type="Proteomes" id="UP000620124"/>
    </source>
</evidence>
<dbReference type="InterPro" id="IPR001680">
    <property type="entry name" value="WD40_rpt"/>
</dbReference>
<dbReference type="Pfam" id="PF25391">
    <property type="entry name" value="WD40_Gbeta"/>
    <property type="match status" value="1"/>
</dbReference>
<dbReference type="GO" id="GO:0007165">
    <property type="term" value="P:signal transduction"/>
    <property type="evidence" value="ECO:0007669"/>
    <property type="project" value="UniProtKB-KW"/>
</dbReference>
<feature type="compositionally biased region" description="Low complexity" evidence="7">
    <location>
        <begin position="1050"/>
        <end position="1072"/>
    </location>
</feature>
<feature type="repeat" description="WD" evidence="5">
    <location>
        <begin position="60"/>
        <end position="101"/>
    </location>
</feature>
<dbReference type="InterPro" id="IPR020472">
    <property type="entry name" value="WD40_PAC1"/>
</dbReference>
<protein>
    <submittedName>
        <fullName evidence="8">WD-REPEATS-REGION domain-containing protein</fullName>
    </submittedName>
</protein>
<evidence type="ECO:0000313" key="8">
    <source>
        <dbReference type="EMBL" id="KAF7347455.1"/>
    </source>
</evidence>
<feature type="compositionally biased region" description="Basic residues" evidence="7">
    <location>
        <begin position="351"/>
        <end position="362"/>
    </location>
</feature>
<feature type="region of interest" description="Disordered" evidence="7">
    <location>
        <begin position="1050"/>
        <end position="1090"/>
    </location>
</feature>
<feature type="region of interest" description="Disordered" evidence="7">
    <location>
        <begin position="351"/>
        <end position="468"/>
    </location>
</feature>
<feature type="region of interest" description="Disordered" evidence="7">
    <location>
        <begin position="702"/>
        <end position="729"/>
    </location>
</feature>
<dbReference type="PRINTS" id="PR00319">
    <property type="entry name" value="GPROTEINB"/>
</dbReference>
<keyword evidence="4" id="KW-0807">Transducer</keyword>
<dbReference type="InterPro" id="IPR036322">
    <property type="entry name" value="WD40_repeat_dom_sf"/>
</dbReference>
<comment type="caution">
    <text evidence="8">The sequence shown here is derived from an EMBL/GenBank/DDBJ whole genome shotgun (WGS) entry which is preliminary data.</text>
</comment>
<dbReference type="SUPFAM" id="SSF57997">
    <property type="entry name" value="Tropomyosin"/>
    <property type="match status" value="1"/>
</dbReference>
<dbReference type="PANTHER" id="PTHR19850">
    <property type="entry name" value="GUANINE NUCLEOTIDE-BINDING PROTEIN BETA G PROTEIN BETA"/>
    <property type="match status" value="1"/>
</dbReference>
<feature type="compositionally biased region" description="Basic and acidic residues" evidence="7">
    <location>
        <begin position="8"/>
        <end position="33"/>
    </location>
</feature>
<name>A0A8H7CRF5_9AGAR</name>
<feature type="compositionally biased region" description="Basic and acidic residues" evidence="7">
    <location>
        <begin position="623"/>
        <end position="651"/>
    </location>
</feature>
<dbReference type="PROSITE" id="PS50294">
    <property type="entry name" value="WD_REPEATS_REGION"/>
    <property type="match status" value="3"/>
</dbReference>
<feature type="region of interest" description="Disordered" evidence="7">
    <location>
        <begin position="1119"/>
        <end position="1156"/>
    </location>
</feature>
<organism evidence="8 9">
    <name type="scientific">Mycena venus</name>
    <dbReference type="NCBI Taxonomy" id="2733690"/>
    <lineage>
        <taxon>Eukaryota</taxon>
        <taxon>Fungi</taxon>
        <taxon>Dikarya</taxon>
        <taxon>Basidiomycota</taxon>
        <taxon>Agaricomycotina</taxon>
        <taxon>Agaricomycetes</taxon>
        <taxon>Agaricomycetidae</taxon>
        <taxon>Agaricales</taxon>
        <taxon>Marasmiineae</taxon>
        <taxon>Mycenaceae</taxon>
        <taxon>Mycena</taxon>
    </lineage>
</organism>
<evidence type="ECO:0000256" key="2">
    <source>
        <dbReference type="ARBA" id="ARBA00022574"/>
    </source>
</evidence>
<feature type="compositionally biased region" description="Basic and acidic residues" evidence="7">
    <location>
        <begin position="702"/>
        <end position="715"/>
    </location>
</feature>
<feature type="region of interest" description="Disordered" evidence="7">
    <location>
        <begin position="620"/>
        <end position="651"/>
    </location>
</feature>
<feature type="compositionally biased region" description="Low complexity" evidence="7">
    <location>
        <begin position="363"/>
        <end position="376"/>
    </location>
</feature>
<dbReference type="Proteomes" id="UP000620124">
    <property type="component" value="Unassembled WGS sequence"/>
</dbReference>
<dbReference type="InterPro" id="IPR016346">
    <property type="entry name" value="G-protein_beta_1-5"/>
</dbReference>
<evidence type="ECO:0000256" key="7">
    <source>
        <dbReference type="SAM" id="MobiDB-lite"/>
    </source>
</evidence>
<accession>A0A8H7CRF5</accession>
<feature type="compositionally biased region" description="Basic and acidic residues" evidence="7">
    <location>
        <begin position="395"/>
        <end position="411"/>
    </location>
</feature>